<keyword evidence="2 4" id="KW-0472">Membrane</keyword>
<reference evidence="9" key="1">
    <citation type="journal article" date="2019" name="Int. J. Syst. Evol. Microbiol.">
        <title>The Global Catalogue of Microorganisms (GCM) 10K type strain sequencing project: providing services to taxonomists for standard genome sequencing and annotation.</title>
        <authorList>
            <consortium name="The Broad Institute Genomics Platform"/>
            <consortium name="The Broad Institute Genome Sequencing Center for Infectious Disease"/>
            <person name="Wu L."/>
            <person name="Ma J."/>
        </authorList>
    </citation>
    <scope>NUCLEOTIDE SEQUENCE [LARGE SCALE GENOMIC DNA]</scope>
    <source>
        <strain evidence="9">JCM 17805</strain>
    </source>
</reference>
<evidence type="ECO:0000256" key="2">
    <source>
        <dbReference type="ARBA" id="ARBA00023136"/>
    </source>
</evidence>
<dbReference type="Gene3D" id="3.30.1330.60">
    <property type="entry name" value="OmpA-like domain"/>
    <property type="match status" value="1"/>
</dbReference>
<feature type="chain" id="PRO_5045628470" evidence="6">
    <location>
        <begin position="25"/>
        <end position="225"/>
    </location>
</feature>
<dbReference type="PRINTS" id="PR01023">
    <property type="entry name" value="NAFLGMOTY"/>
</dbReference>
<dbReference type="EMBL" id="BAABFL010000007">
    <property type="protein sequence ID" value="GAA4647867.1"/>
    <property type="molecule type" value="Genomic_DNA"/>
</dbReference>
<dbReference type="Pfam" id="PF00691">
    <property type="entry name" value="OmpA"/>
    <property type="match status" value="1"/>
</dbReference>
<proteinExistence type="predicted"/>
<dbReference type="PROSITE" id="PS51257">
    <property type="entry name" value="PROKAR_LIPOPROTEIN"/>
    <property type="match status" value="1"/>
</dbReference>
<dbReference type="Proteomes" id="UP001500604">
    <property type="component" value="Unassembled WGS sequence"/>
</dbReference>
<keyword evidence="6" id="KW-0732">Signal</keyword>
<keyword evidence="9" id="KW-1185">Reference proteome</keyword>
<name>A0ABP8UZA6_9GAMM</name>
<dbReference type="PRINTS" id="PR01021">
    <property type="entry name" value="OMPADOMAIN"/>
</dbReference>
<dbReference type="RefSeq" id="WP_345192789.1">
    <property type="nucleotide sequence ID" value="NZ_BAABFL010000007.1"/>
</dbReference>
<dbReference type="CDD" id="cd07185">
    <property type="entry name" value="OmpA_C-like"/>
    <property type="match status" value="1"/>
</dbReference>
<protein>
    <submittedName>
        <fullName evidence="8">OmpA family protein</fullName>
    </submittedName>
</protein>
<feature type="signal peptide" evidence="6">
    <location>
        <begin position="1"/>
        <end position="24"/>
    </location>
</feature>
<dbReference type="InterPro" id="IPR006664">
    <property type="entry name" value="OMP_bac"/>
</dbReference>
<feature type="domain" description="OmpA-like" evidence="7">
    <location>
        <begin position="105"/>
        <end position="223"/>
    </location>
</feature>
<dbReference type="PROSITE" id="PS51123">
    <property type="entry name" value="OMPA_2"/>
    <property type="match status" value="1"/>
</dbReference>
<evidence type="ECO:0000259" key="7">
    <source>
        <dbReference type="PROSITE" id="PS51123"/>
    </source>
</evidence>
<sequence>MTVAKSHFALKKLTAVVLVGAVLAGCQTTNPYTGEQETQKSAKYSGLGALAGAVVGGLANGKDGALAGAALGAAAGGGYGYYVDQQENKLRAELRGTGVQVQRVGNQLNLIMPGNITFASSSANIRADFYPVLGSVARVMKEYDNNTIVVVGHTDSTGDEKRINLPLSQNRANSVADYLIGQGISPTRITAYGVGSSQPIASNKTPEGRAENRRVTIALKPPANQ</sequence>
<dbReference type="InterPro" id="IPR050330">
    <property type="entry name" value="Bact_OuterMem_StrucFunc"/>
</dbReference>
<evidence type="ECO:0000256" key="4">
    <source>
        <dbReference type="PROSITE-ProRule" id="PRU00473"/>
    </source>
</evidence>
<keyword evidence="3" id="KW-0998">Cell outer membrane</keyword>
<feature type="region of interest" description="Disordered" evidence="5">
    <location>
        <begin position="198"/>
        <end position="225"/>
    </location>
</feature>
<gene>
    <name evidence="8" type="ORF">GCM10023116_01290</name>
</gene>
<dbReference type="Pfam" id="PF13488">
    <property type="entry name" value="Gly-zipper_Omp"/>
    <property type="match status" value="1"/>
</dbReference>
<evidence type="ECO:0000256" key="6">
    <source>
        <dbReference type="SAM" id="SignalP"/>
    </source>
</evidence>
<evidence type="ECO:0000256" key="3">
    <source>
        <dbReference type="ARBA" id="ARBA00023237"/>
    </source>
</evidence>
<accession>A0ABP8UZA6</accession>
<dbReference type="PANTHER" id="PTHR30329:SF21">
    <property type="entry name" value="LIPOPROTEIN YIAD-RELATED"/>
    <property type="match status" value="1"/>
</dbReference>
<evidence type="ECO:0000313" key="8">
    <source>
        <dbReference type="EMBL" id="GAA4647867.1"/>
    </source>
</evidence>
<dbReference type="InterPro" id="IPR036737">
    <property type="entry name" value="OmpA-like_sf"/>
</dbReference>
<dbReference type="SUPFAM" id="SSF103088">
    <property type="entry name" value="OmpA-like"/>
    <property type="match status" value="1"/>
</dbReference>
<evidence type="ECO:0000256" key="5">
    <source>
        <dbReference type="SAM" id="MobiDB-lite"/>
    </source>
</evidence>
<comment type="subcellular location">
    <subcellularLocation>
        <location evidence="1">Cell outer membrane</location>
    </subcellularLocation>
</comment>
<organism evidence="8 9">
    <name type="scientific">Kistimonas scapharcae</name>
    <dbReference type="NCBI Taxonomy" id="1036133"/>
    <lineage>
        <taxon>Bacteria</taxon>
        <taxon>Pseudomonadati</taxon>
        <taxon>Pseudomonadota</taxon>
        <taxon>Gammaproteobacteria</taxon>
        <taxon>Oceanospirillales</taxon>
        <taxon>Endozoicomonadaceae</taxon>
        <taxon>Kistimonas</taxon>
    </lineage>
</organism>
<evidence type="ECO:0000313" key="9">
    <source>
        <dbReference type="Proteomes" id="UP001500604"/>
    </source>
</evidence>
<comment type="caution">
    <text evidence="8">The sequence shown here is derived from an EMBL/GenBank/DDBJ whole genome shotgun (WGS) entry which is preliminary data.</text>
</comment>
<dbReference type="InterPro" id="IPR006665">
    <property type="entry name" value="OmpA-like"/>
</dbReference>
<dbReference type="PANTHER" id="PTHR30329">
    <property type="entry name" value="STATOR ELEMENT OF FLAGELLAR MOTOR COMPLEX"/>
    <property type="match status" value="1"/>
</dbReference>
<dbReference type="InterPro" id="IPR039567">
    <property type="entry name" value="Gly-zipper"/>
</dbReference>
<evidence type="ECO:0000256" key="1">
    <source>
        <dbReference type="ARBA" id="ARBA00004442"/>
    </source>
</evidence>